<keyword evidence="2" id="KW-1185">Reference proteome</keyword>
<dbReference type="EMBL" id="PYDT01000009">
    <property type="protein sequence ID" value="THU51987.1"/>
    <property type="molecule type" value="Genomic_DNA"/>
</dbReference>
<dbReference type="InterPro" id="IPR045222">
    <property type="entry name" value="Rpb4-like"/>
</dbReference>
<name>A0A4S8ITA4_MUSBA</name>
<sequence length="219" mass="24464">MERQGCCWRSPYSPPGVVLGPHPSMAEKRGKGSRLSMDCEAAEILQEIQQHMTALSTDPKIKLPRNYILSFSKALQYSKINGHCTNVQSVKQVLGHSLVINIYQLACVFCHLLNWTNFLLAHNLGDRTLKLNRVTDAKVNKYKNEGSITELSGFLIGCAEVIICRNKYAFLLVVKLHAMVELSAQLDPIQVPKIIDVASWLERVSIKSSGDVICQADLR</sequence>
<reference evidence="1 2" key="1">
    <citation type="journal article" date="2019" name="Nat. Plants">
        <title>Genome sequencing of Musa balbisiana reveals subgenome evolution and function divergence in polyploid bananas.</title>
        <authorList>
            <person name="Yao X."/>
        </authorList>
    </citation>
    <scope>NUCLEOTIDE SEQUENCE [LARGE SCALE GENOMIC DNA]</scope>
    <source>
        <strain evidence="2">cv. DH-PKW</strain>
        <tissue evidence="1">Leaves</tissue>
    </source>
</reference>
<evidence type="ECO:0000313" key="1">
    <source>
        <dbReference type="EMBL" id="THU51987.1"/>
    </source>
</evidence>
<evidence type="ECO:0000313" key="2">
    <source>
        <dbReference type="Proteomes" id="UP000317650"/>
    </source>
</evidence>
<dbReference type="PANTHER" id="PTHR21297">
    <property type="entry name" value="DNA-DIRECTED RNA POLYMERASE II"/>
    <property type="match status" value="1"/>
</dbReference>
<gene>
    <name evidence="1" type="ORF">C4D60_Mb06t36860</name>
</gene>
<proteinExistence type="predicted"/>
<dbReference type="Proteomes" id="UP000317650">
    <property type="component" value="Chromosome 6"/>
</dbReference>
<organism evidence="1 2">
    <name type="scientific">Musa balbisiana</name>
    <name type="common">Banana</name>
    <dbReference type="NCBI Taxonomy" id="52838"/>
    <lineage>
        <taxon>Eukaryota</taxon>
        <taxon>Viridiplantae</taxon>
        <taxon>Streptophyta</taxon>
        <taxon>Embryophyta</taxon>
        <taxon>Tracheophyta</taxon>
        <taxon>Spermatophyta</taxon>
        <taxon>Magnoliopsida</taxon>
        <taxon>Liliopsida</taxon>
        <taxon>Zingiberales</taxon>
        <taxon>Musaceae</taxon>
        <taxon>Musa</taxon>
    </lineage>
</organism>
<dbReference type="AlphaFoldDB" id="A0A4S8ITA4"/>
<dbReference type="STRING" id="52838.A0A4S8ITA4"/>
<protein>
    <submittedName>
        <fullName evidence="1">Uncharacterized protein</fullName>
    </submittedName>
</protein>
<accession>A0A4S8ITA4</accession>
<comment type="caution">
    <text evidence="1">The sequence shown here is derived from an EMBL/GenBank/DDBJ whole genome shotgun (WGS) entry which is preliminary data.</text>
</comment>